<feature type="domain" description="Pyridoxamine kinase/Phosphomethylpyrimidine kinase" evidence="3">
    <location>
        <begin position="13"/>
        <end position="260"/>
    </location>
</feature>
<evidence type="ECO:0000256" key="2">
    <source>
        <dbReference type="ARBA" id="ARBA00012135"/>
    </source>
</evidence>
<accession>A0ABW5BT55</accession>
<dbReference type="RefSeq" id="WP_380255206.1">
    <property type="nucleotide sequence ID" value="NZ_JBHUII010000013.1"/>
</dbReference>
<dbReference type="Gene3D" id="3.40.1190.20">
    <property type="match status" value="1"/>
</dbReference>
<dbReference type="SUPFAM" id="SSF53613">
    <property type="entry name" value="Ribokinase-like"/>
    <property type="match status" value="1"/>
</dbReference>
<dbReference type="GO" id="GO:0008902">
    <property type="term" value="F:hydroxymethylpyrimidine kinase activity"/>
    <property type="evidence" value="ECO:0007669"/>
    <property type="project" value="UniProtKB-EC"/>
</dbReference>
<dbReference type="InterPro" id="IPR004399">
    <property type="entry name" value="HMP/HMP-P_kinase_dom"/>
</dbReference>
<evidence type="ECO:0000313" key="5">
    <source>
        <dbReference type="Proteomes" id="UP001597294"/>
    </source>
</evidence>
<dbReference type="EMBL" id="JBHUII010000013">
    <property type="protein sequence ID" value="MFD2208006.1"/>
    <property type="molecule type" value="Genomic_DNA"/>
</dbReference>
<name>A0ABW5BT55_9PROT</name>
<gene>
    <name evidence="4" type="primary">thiD</name>
    <name evidence="4" type="ORF">ACFSKO_20505</name>
</gene>
<proteinExistence type="predicted"/>
<keyword evidence="5" id="KW-1185">Reference proteome</keyword>
<dbReference type="InterPro" id="IPR029056">
    <property type="entry name" value="Ribokinase-like"/>
</dbReference>
<organism evidence="4 5">
    <name type="scientific">Kiloniella antarctica</name>
    <dbReference type="NCBI Taxonomy" id="1550907"/>
    <lineage>
        <taxon>Bacteria</taxon>
        <taxon>Pseudomonadati</taxon>
        <taxon>Pseudomonadota</taxon>
        <taxon>Alphaproteobacteria</taxon>
        <taxon>Rhodospirillales</taxon>
        <taxon>Kiloniellaceae</taxon>
        <taxon>Kiloniella</taxon>
    </lineage>
</organism>
<comment type="pathway">
    <text evidence="1">Cofactor biosynthesis; thiamine diphosphate biosynthesis.</text>
</comment>
<comment type="caution">
    <text evidence="4">The sequence shown here is derived from an EMBL/GenBank/DDBJ whole genome shotgun (WGS) entry which is preliminary data.</text>
</comment>
<dbReference type="PANTHER" id="PTHR20858:SF17">
    <property type="entry name" value="HYDROXYMETHYLPYRIMIDINE_PHOSPHOMETHYLPYRIMIDINE KINASE THI20-RELATED"/>
    <property type="match status" value="1"/>
</dbReference>
<dbReference type="NCBIfam" id="TIGR00097">
    <property type="entry name" value="HMP-P_kinase"/>
    <property type="match status" value="1"/>
</dbReference>
<evidence type="ECO:0000256" key="1">
    <source>
        <dbReference type="ARBA" id="ARBA00004948"/>
    </source>
</evidence>
<dbReference type="GO" id="GO:0008972">
    <property type="term" value="F:phosphomethylpyrimidine kinase activity"/>
    <property type="evidence" value="ECO:0007669"/>
    <property type="project" value="UniProtKB-EC"/>
</dbReference>
<dbReference type="Proteomes" id="UP001597294">
    <property type="component" value="Unassembled WGS sequence"/>
</dbReference>
<reference evidence="5" key="1">
    <citation type="journal article" date="2019" name="Int. J. Syst. Evol. Microbiol.">
        <title>The Global Catalogue of Microorganisms (GCM) 10K type strain sequencing project: providing services to taxonomists for standard genome sequencing and annotation.</title>
        <authorList>
            <consortium name="The Broad Institute Genomics Platform"/>
            <consortium name="The Broad Institute Genome Sequencing Center for Infectious Disease"/>
            <person name="Wu L."/>
            <person name="Ma J."/>
        </authorList>
    </citation>
    <scope>NUCLEOTIDE SEQUENCE [LARGE SCALE GENOMIC DNA]</scope>
    <source>
        <strain evidence="5">CGMCC 4.7192</strain>
    </source>
</reference>
<evidence type="ECO:0000313" key="4">
    <source>
        <dbReference type="EMBL" id="MFD2208006.1"/>
    </source>
</evidence>
<dbReference type="Pfam" id="PF08543">
    <property type="entry name" value="Phos_pyr_kin"/>
    <property type="match status" value="1"/>
</dbReference>
<evidence type="ECO:0000259" key="3">
    <source>
        <dbReference type="Pfam" id="PF08543"/>
    </source>
</evidence>
<dbReference type="CDD" id="cd01169">
    <property type="entry name" value="HMPP_kinase"/>
    <property type="match status" value="1"/>
</dbReference>
<keyword evidence="4" id="KW-0808">Transferase</keyword>
<sequence length="270" mass="28383">MPVPIALTIAGSDSGGGAGIQADIKAMSALGVYAASVITALTAQNTCKVHSIYPVSTHFIQDQIHTVFEDLDVKAVKIGMLGTPDVICAVANAMNNYPDVPIVLDPVMVAKSGDKLLQDDAIQSLKEHLLPKATIITPNLPEAAELTEMKEPTSLDEMSELLQVFKKMPIKSVLLKGGHLGGDTSDDLFFDGQADRCLSGLRINTSNSHGTGCTLSASIAAGLAKGLPLIEAVTQAKTYLSNALQHADTLGVGKGHGPVHHFHAFWPKEG</sequence>
<protein>
    <recommendedName>
        <fullName evidence="2">hydroxymethylpyrimidine kinase</fullName>
        <ecNumber evidence="2">2.7.1.49</ecNumber>
    </recommendedName>
</protein>
<keyword evidence="4" id="KW-0418">Kinase</keyword>
<dbReference type="EC" id="2.7.1.49" evidence="2"/>
<dbReference type="InterPro" id="IPR013749">
    <property type="entry name" value="PM/HMP-P_kinase-1"/>
</dbReference>
<dbReference type="PANTHER" id="PTHR20858">
    <property type="entry name" value="PHOSPHOMETHYLPYRIMIDINE KINASE"/>
    <property type="match status" value="1"/>
</dbReference>